<protein>
    <recommendedName>
        <fullName evidence="3">Acyl-CoA dehydrogenase</fullName>
    </recommendedName>
</protein>
<proteinExistence type="predicted"/>
<dbReference type="GO" id="GO:0016627">
    <property type="term" value="F:oxidoreductase activity, acting on the CH-CH group of donors"/>
    <property type="evidence" value="ECO:0007669"/>
    <property type="project" value="InterPro"/>
</dbReference>
<name>A0A1H1LYV1_9CELL</name>
<gene>
    <name evidence="1" type="ORF">SAMN04489860_0084</name>
</gene>
<evidence type="ECO:0000313" key="1">
    <source>
        <dbReference type="EMBL" id="SDR79774.1"/>
    </source>
</evidence>
<evidence type="ECO:0000313" key="2">
    <source>
        <dbReference type="Proteomes" id="UP000185663"/>
    </source>
</evidence>
<dbReference type="InterPro" id="IPR046373">
    <property type="entry name" value="Acyl-CoA_Oxase/DH_mid-dom_sf"/>
</dbReference>
<dbReference type="STRING" id="545619.SAMN04489860_0084"/>
<dbReference type="eggNOG" id="COG1960">
    <property type="taxonomic scope" value="Bacteria"/>
</dbReference>
<dbReference type="EMBL" id="LT629776">
    <property type="protein sequence ID" value="SDR79774.1"/>
    <property type="molecule type" value="Genomic_DNA"/>
</dbReference>
<sequence length="365" mass="38180">MSATRQESPREPDAASGPRWVKVAGDVRVRPVSPRWSEAVADAEPAAALRLARELGREAPLPGAGRTAELWSTLASLSADDVGVARMVEPHLDALAVLAQASEAGIAVDLSAVDADADSTWGVFAAEGPGARLSAATDDAGAWTLTGLKPWCSLAADLSHALVTAWTDDGRRLFAVDLRDARVRAEPGPWVPRGLSQVVSAPVHMDAVPAAPVGAAGWYLERPGFAWGGIGVAACWWGGAVGIARSMAQVLSAREPDQIALAHVGVVDAELHAARVVLADAAVSVDASATAEAAVTARRARAVVARAAQNVLDRTERALGPGPMTTVERYARRCADLRLYLRQHHAERDDASHGRHLLAAGPAPW</sequence>
<dbReference type="RefSeq" id="WP_231959241.1">
    <property type="nucleotide sequence ID" value="NZ_LT629776.1"/>
</dbReference>
<dbReference type="Gene3D" id="2.40.110.10">
    <property type="entry name" value="Butyryl-CoA Dehydrogenase, subunit A, domain 2"/>
    <property type="match status" value="1"/>
</dbReference>
<evidence type="ECO:0008006" key="3">
    <source>
        <dbReference type="Google" id="ProtNLM"/>
    </source>
</evidence>
<accession>A0A1H1LYV1</accession>
<dbReference type="SUPFAM" id="SSF56645">
    <property type="entry name" value="Acyl-CoA dehydrogenase NM domain-like"/>
    <property type="match status" value="1"/>
</dbReference>
<organism evidence="1 2">
    <name type="scientific">Paraoerskovia marina</name>
    <dbReference type="NCBI Taxonomy" id="545619"/>
    <lineage>
        <taxon>Bacteria</taxon>
        <taxon>Bacillati</taxon>
        <taxon>Actinomycetota</taxon>
        <taxon>Actinomycetes</taxon>
        <taxon>Micrococcales</taxon>
        <taxon>Cellulomonadaceae</taxon>
        <taxon>Paraoerskovia</taxon>
    </lineage>
</organism>
<keyword evidence="2" id="KW-1185">Reference proteome</keyword>
<dbReference type="AlphaFoldDB" id="A0A1H1LYV1"/>
<reference evidence="1 2" key="1">
    <citation type="submission" date="2016-10" db="EMBL/GenBank/DDBJ databases">
        <authorList>
            <person name="de Groot N.N."/>
        </authorList>
    </citation>
    <scope>NUCLEOTIDE SEQUENCE [LARGE SCALE GENOMIC DNA]</scope>
    <source>
        <strain evidence="1 2">DSM 22126</strain>
    </source>
</reference>
<dbReference type="InterPro" id="IPR009100">
    <property type="entry name" value="AcylCoA_DH/oxidase_NM_dom_sf"/>
</dbReference>
<dbReference type="Proteomes" id="UP000185663">
    <property type="component" value="Chromosome I"/>
</dbReference>